<organism evidence="3 4">
    <name type="scientific">Lysinibacillus alkalisoli</name>
    <dbReference type="NCBI Taxonomy" id="1911548"/>
    <lineage>
        <taxon>Bacteria</taxon>
        <taxon>Bacillati</taxon>
        <taxon>Bacillota</taxon>
        <taxon>Bacilli</taxon>
        <taxon>Bacillales</taxon>
        <taxon>Bacillaceae</taxon>
        <taxon>Lysinibacillus</taxon>
    </lineage>
</organism>
<dbReference type="InterPro" id="IPR006976">
    <property type="entry name" value="VanZ-like"/>
</dbReference>
<dbReference type="Proteomes" id="UP000616608">
    <property type="component" value="Unassembled WGS sequence"/>
</dbReference>
<protein>
    <recommendedName>
        <fullName evidence="2">VanZ-like domain-containing protein</fullName>
    </recommendedName>
</protein>
<dbReference type="AlphaFoldDB" id="A0A917G2H0"/>
<dbReference type="Pfam" id="PF04892">
    <property type="entry name" value="VanZ"/>
    <property type="match status" value="1"/>
</dbReference>
<name>A0A917G2H0_9BACI</name>
<keyword evidence="4" id="KW-1185">Reference proteome</keyword>
<dbReference type="InterPro" id="IPR053150">
    <property type="entry name" value="Teicoplanin_resist-assoc"/>
</dbReference>
<feature type="transmembrane region" description="Helical" evidence="1">
    <location>
        <begin position="128"/>
        <end position="146"/>
    </location>
</feature>
<keyword evidence="1" id="KW-1133">Transmembrane helix</keyword>
<evidence type="ECO:0000259" key="2">
    <source>
        <dbReference type="Pfam" id="PF04892"/>
    </source>
</evidence>
<keyword evidence="1" id="KW-0812">Transmembrane</keyword>
<feature type="transmembrane region" description="Helical" evidence="1">
    <location>
        <begin position="101"/>
        <end position="122"/>
    </location>
</feature>
<dbReference type="RefSeq" id="WP_188614059.1">
    <property type="nucleotide sequence ID" value="NZ_BMJT01000003.1"/>
</dbReference>
<proteinExistence type="predicted"/>
<keyword evidence="1" id="KW-0472">Membrane</keyword>
<feature type="domain" description="VanZ-like" evidence="2">
    <location>
        <begin position="17"/>
        <end position="144"/>
    </location>
</feature>
<gene>
    <name evidence="3" type="ORF">GCM10007425_11340</name>
</gene>
<dbReference type="PANTHER" id="PTHR36834">
    <property type="entry name" value="MEMBRANE PROTEIN-RELATED"/>
    <property type="match status" value="1"/>
</dbReference>
<sequence>MKKLLLEVQNIILILLFSLYLFALITVVFVRYPLTPEHLFTLTSAERVVNIVPFHTITHYLNGIYRVTTADAWLNVFGNILLFIPLGMMLMLRLKSKRMTVFYVVMASVSIEVVQYLLNIGATDIDDVILNVTGGVMGAFSIAILLRFAGEFLTKLILCIGGMSMVALYFNMS</sequence>
<reference evidence="3" key="1">
    <citation type="journal article" date="2014" name="Int. J. Syst. Evol. Microbiol.">
        <title>Complete genome sequence of Corynebacterium casei LMG S-19264T (=DSM 44701T), isolated from a smear-ripened cheese.</title>
        <authorList>
            <consortium name="US DOE Joint Genome Institute (JGI-PGF)"/>
            <person name="Walter F."/>
            <person name="Albersmeier A."/>
            <person name="Kalinowski J."/>
            <person name="Ruckert C."/>
        </authorList>
    </citation>
    <scope>NUCLEOTIDE SEQUENCE</scope>
    <source>
        <strain evidence="3">CGMCC 1.15760</strain>
    </source>
</reference>
<feature type="transmembrane region" description="Helical" evidence="1">
    <location>
        <begin position="153"/>
        <end position="172"/>
    </location>
</feature>
<accession>A0A917G2H0</accession>
<feature type="transmembrane region" description="Helical" evidence="1">
    <location>
        <begin position="12"/>
        <end position="34"/>
    </location>
</feature>
<evidence type="ECO:0000256" key="1">
    <source>
        <dbReference type="SAM" id="Phobius"/>
    </source>
</evidence>
<comment type="caution">
    <text evidence="3">The sequence shown here is derived from an EMBL/GenBank/DDBJ whole genome shotgun (WGS) entry which is preliminary data.</text>
</comment>
<reference evidence="3" key="2">
    <citation type="submission" date="2020-09" db="EMBL/GenBank/DDBJ databases">
        <authorList>
            <person name="Sun Q."/>
            <person name="Zhou Y."/>
        </authorList>
    </citation>
    <scope>NUCLEOTIDE SEQUENCE</scope>
    <source>
        <strain evidence="3">CGMCC 1.15760</strain>
    </source>
</reference>
<dbReference type="PANTHER" id="PTHR36834:SF2">
    <property type="entry name" value="MEMBRANE PROTEIN"/>
    <property type="match status" value="1"/>
</dbReference>
<evidence type="ECO:0000313" key="3">
    <source>
        <dbReference type="EMBL" id="GGG18575.1"/>
    </source>
</evidence>
<feature type="transmembrane region" description="Helical" evidence="1">
    <location>
        <begin position="72"/>
        <end position="94"/>
    </location>
</feature>
<evidence type="ECO:0000313" key="4">
    <source>
        <dbReference type="Proteomes" id="UP000616608"/>
    </source>
</evidence>
<dbReference type="EMBL" id="BMJT01000003">
    <property type="protein sequence ID" value="GGG18575.1"/>
    <property type="molecule type" value="Genomic_DNA"/>
</dbReference>